<dbReference type="Gene3D" id="3.40.50.720">
    <property type="entry name" value="NAD(P)-binding Rossmann-like Domain"/>
    <property type="match status" value="1"/>
</dbReference>
<reference evidence="1 2" key="1">
    <citation type="journal article" date="2015" name="Genome Announc.">
        <title>Complete Genome Sequence of the Type Strain Corynebacterium testudinoris DSM 44614, Recovered from Necrotic Lesions in the Mouth of a Tortoise.</title>
        <authorList>
            <person name="Ruckert C."/>
            <person name="Kriete M."/>
            <person name="Jaenicke S."/>
            <person name="Winkler A."/>
            <person name="Tauch A."/>
        </authorList>
    </citation>
    <scope>NUCLEOTIDE SEQUENCE [LARGE SCALE GENOMIC DNA]</scope>
    <source>
        <strain evidence="1 2">DSM 44614</strain>
    </source>
</reference>
<dbReference type="Proteomes" id="UP000035540">
    <property type="component" value="Chromosome"/>
</dbReference>
<dbReference type="PATRIC" id="fig|136857.5.peg.651"/>
<dbReference type="STRING" id="136857.CTEST_03290"/>
<sequence>MSEMRVRLAPGAHVFLRGQRAVQFGLDATRSGVVELKQAPLVVSELLKTRTPHTVAQMVEGLSTLGLSLAAARSLVDDLIAFDVLVPVRTETVVLIGRGSLAMTTASLLEESGVRVRAPMRGESELSYLATLDIDAPVLVVDRLAHARALAPALARCVGRWVSGAIVDKRGVVGPVRMQNLGACPLCVDLHRTDQDEFWHRVVTQLPGGPVAPDPVVVTATAVRLAVITLDILRGMAPPPGHTVTVDPYGSDEEKVWGTHPRCPICF</sequence>
<accession>A0A0G3H8G8</accession>
<reference evidence="2" key="2">
    <citation type="submission" date="2015-05" db="EMBL/GenBank/DDBJ databases">
        <title>Complete genome sequence of Corynebacterium testudinoris DSM 44614, recovered from necrotic lesions in the mouth of a tortoise.</title>
        <authorList>
            <person name="Ruckert C."/>
            <person name="Albersmeier A."/>
            <person name="Winkler A."/>
            <person name="Tauch A."/>
        </authorList>
    </citation>
    <scope>NUCLEOTIDE SEQUENCE [LARGE SCALE GENOMIC DNA]</scope>
    <source>
        <strain evidence="2">DSM 44614</strain>
    </source>
</reference>
<evidence type="ECO:0000313" key="2">
    <source>
        <dbReference type="Proteomes" id="UP000035540"/>
    </source>
</evidence>
<evidence type="ECO:0000313" key="1">
    <source>
        <dbReference type="EMBL" id="AKK08113.1"/>
    </source>
</evidence>
<dbReference type="KEGG" id="cted:CTEST_03290"/>
<dbReference type="RefSeq" id="WP_052844283.1">
    <property type="nucleotide sequence ID" value="NZ_CP011545.1"/>
</dbReference>
<dbReference type="EMBL" id="CP011545">
    <property type="protein sequence ID" value="AKK08113.1"/>
    <property type="molecule type" value="Genomic_DNA"/>
</dbReference>
<name>A0A0G3H8G8_9CORY</name>
<dbReference type="AlphaFoldDB" id="A0A0G3H8G8"/>
<protein>
    <recommendedName>
        <fullName evidence="3">Bacteriocin biosynthesis cyclodehydratase domain</fullName>
    </recommendedName>
</protein>
<proteinExistence type="predicted"/>
<keyword evidence="2" id="KW-1185">Reference proteome</keyword>
<dbReference type="OrthoDB" id="4426339at2"/>
<evidence type="ECO:0008006" key="3">
    <source>
        <dbReference type="Google" id="ProtNLM"/>
    </source>
</evidence>
<gene>
    <name evidence="1" type="ORF">CTEST_03290</name>
</gene>
<organism evidence="1 2">
    <name type="scientific">Corynebacterium testudinoris</name>
    <dbReference type="NCBI Taxonomy" id="136857"/>
    <lineage>
        <taxon>Bacteria</taxon>
        <taxon>Bacillati</taxon>
        <taxon>Actinomycetota</taxon>
        <taxon>Actinomycetes</taxon>
        <taxon>Mycobacteriales</taxon>
        <taxon>Corynebacteriaceae</taxon>
        <taxon>Corynebacterium</taxon>
    </lineage>
</organism>